<proteinExistence type="predicted"/>
<name>A0A813RJA5_9BILA</name>
<dbReference type="AlphaFoldDB" id="A0A813RJA5"/>
<reference evidence="2" key="1">
    <citation type="submission" date="2021-02" db="EMBL/GenBank/DDBJ databases">
        <authorList>
            <person name="Nowell W R."/>
        </authorList>
    </citation>
    <scope>NUCLEOTIDE SEQUENCE</scope>
</reference>
<comment type="caution">
    <text evidence="2">The sequence shown here is derived from an EMBL/GenBank/DDBJ whole genome shotgun (WGS) entry which is preliminary data.</text>
</comment>
<protein>
    <recommendedName>
        <fullName evidence="1">Reverse transcriptase domain-containing protein</fullName>
    </recommendedName>
</protein>
<dbReference type="Pfam" id="PF00078">
    <property type="entry name" value="RVT_1"/>
    <property type="match status" value="1"/>
</dbReference>
<dbReference type="Proteomes" id="UP000663845">
    <property type="component" value="Unassembled WGS sequence"/>
</dbReference>
<dbReference type="InterPro" id="IPR000477">
    <property type="entry name" value="RT_dom"/>
</dbReference>
<dbReference type="Gene3D" id="3.10.10.10">
    <property type="entry name" value="HIV Type 1 Reverse Transcriptase, subunit A, domain 1"/>
    <property type="match status" value="1"/>
</dbReference>
<feature type="domain" description="Reverse transcriptase" evidence="1">
    <location>
        <begin position="3"/>
        <end position="66"/>
    </location>
</feature>
<dbReference type="Gene3D" id="3.30.70.270">
    <property type="match status" value="1"/>
</dbReference>
<dbReference type="PANTHER" id="PTHR24559">
    <property type="entry name" value="TRANSPOSON TY3-I GAG-POL POLYPROTEIN"/>
    <property type="match status" value="1"/>
</dbReference>
<dbReference type="SUPFAM" id="SSF56672">
    <property type="entry name" value="DNA/RNA polymerases"/>
    <property type="match status" value="1"/>
</dbReference>
<dbReference type="InterPro" id="IPR043502">
    <property type="entry name" value="DNA/RNA_pol_sf"/>
</dbReference>
<accession>A0A813RJA5</accession>
<organism evidence="2 3">
    <name type="scientific">Adineta steineri</name>
    <dbReference type="NCBI Taxonomy" id="433720"/>
    <lineage>
        <taxon>Eukaryota</taxon>
        <taxon>Metazoa</taxon>
        <taxon>Spiralia</taxon>
        <taxon>Gnathifera</taxon>
        <taxon>Rotifera</taxon>
        <taxon>Eurotatoria</taxon>
        <taxon>Bdelloidea</taxon>
        <taxon>Adinetida</taxon>
        <taxon>Adinetidae</taxon>
        <taxon>Adineta</taxon>
    </lineage>
</organism>
<gene>
    <name evidence="2" type="ORF">JYZ213_LOCUS4224</name>
</gene>
<evidence type="ECO:0000259" key="1">
    <source>
        <dbReference type="Pfam" id="PF00078"/>
    </source>
</evidence>
<dbReference type="InterPro" id="IPR043128">
    <property type="entry name" value="Rev_trsase/Diguanyl_cyclase"/>
</dbReference>
<dbReference type="InterPro" id="IPR053134">
    <property type="entry name" value="RNA-dir_DNA_polymerase"/>
</dbReference>
<sequence>MLDQINRTKIFSRLDLKSGYHQIRIKDDDVVKTVCRTRHGSLEFIVLLFGLTNAPSIFMRLINLLLYISMIFQFIGNHLYINTEECEFGVDHVGFIEHIVTSHGIKVDDNKLIAIKNWPI</sequence>
<evidence type="ECO:0000313" key="2">
    <source>
        <dbReference type="EMBL" id="CAF0781861.1"/>
    </source>
</evidence>
<evidence type="ECO:0000313" key="3">
    <source>
        <dbReference type="Proteomes" id="UP000663845"/>
    </source>
</evidence>
<dbReference type="EMBL" id="CAJNOG010000023">
    <property type="protein sequence ID" value="CAF0781861.1"/>
    <property type="molecule type" value="Genomic_DNA"/>
</dbReference>
<dbReference type="PANTHER" id="PTHR24559:SF444">
    <property type="entry name" value="REVERSE TRANSCRIPTASE DOMAIN-CONTAINING PROTEIN"/>
    <property type="match status" value="1"/>
</dbReference>